<feature type="disulfide bond" evidence="1">
    <location>
        <begin position="238"/>
        <end position="248"/>
    </location>
</feature>
<proteinExistence type="predicted"/>
<keyword evidence="1" id="KW-0245">EGF-like domain</keyword>
<feature type="domain" description="EGF-like" evidence="2">
    <location>
        <begin position="234"/>
        <end position="270"/>
    </location>
</feature>
<comment type="caution">
    <text evidence="3">The sequence shown here is derived from an EMBL/GenBank/DDBJ whole genome shotgun (WGS) entry which is preliminary data.</text>
</comment>
<accession>A0A0C2J532</accession>
<reference evidence="3 4" key="1">
    <citation type="journal article" date="2014" name="Genome Biol. Evol.">
        <title>The genome of the myxosporean Thelohanellus kitauei shows adaptations to nutrient acquisition within its fish host.</title>
        <authorList>
            <person name="Yang Y."/>
            <person name="Xiong J."/>
            <person name="Zhou Z."/>
            <person name="Huo F."/>
            <person name="Miao W."/>
            <person name="Ran C."/>
            <person name="Liu Y."/>
            <person name="Zhang J."/>
            <person name="Feng J."/>
            <person name="Wang M."/>
            <person name="Wang M."/>
            <person name="Wang L."/>
            <person name="Yao B."/>
        </authorList>
    </citation>
    <scope>NUCLEOTIDE SEQUENCE [LARGE SCALE GENOMIC DNA]</scope>
    <source>
        <strain evidence="3">Wuqing</strain>
    </source>
</reference>
<dbReference type="Proteomes" id="UP000031668">
    <property type="component" value="Unassembled WGS sequence"/>
</dbReference>
<organism evidence="3 4">
    <name type="scientific">Thelohanellus kitauei</name>
    <name type="common">Myxosporean</name>
    <dbReference type="NCBI Taxonomy" id="669202"/>
    <lineage>
        <taxon>Eukaryota</taxon>
        <taxon>Metazoa</taxon>
        <taxon>Cnidaria</taxon>
        <taxon>Myxozoa</taxon>
        <taxon>Myxosporea</taxon>
        <taxon>Bivalvulida</taxon>
        <taxon>Platysporina</taxon>
        <taxon>Myxobolidae</taxon>
        <taxon>Thelohanellus</taxon>
    </lineage>
</organism>
<evidence type="ECO:0000259" key="2">
    <source>
        <dbReference type="PROSITE" id="PS50026"/>
    </source>
</evidence>
<evidence type="ECO:0000256" key="1">
    <source>
        <dbReference type="PROSITE-ProRule" id="PRU00076"/>
    </source>
</evidence>
<dbReference type="InterPro" id="IPR000742">
    <property type="entry name" value="EGF"/>
</dbReference>
<dbReference type="EMBL" id="JWZT01004402">
    <property type="protein sequence ID" value="KII64198.1"/>
    <property type="molecule type" value="Genomic_DNA"/>
</dbReference>
<keyword evidence="4" id="KW-1185">Reference proteome</keyword>
<gene>
    <name evidence="3" type="ORF">RF11_01935</name>
</gene>
<dbReference type="OrthoDB" id="10663504at2759"/>
<sequence length="306" mass="35512">MFTKFQVKRDDKTIRFTDLWYHIGPYSLENMIKSPKKTYTCNISTQSKEFICEAIINPIEEFCYMNSKDVFMIAGAYENLKTSALHIFKIFYNLHFNQILELTEIWQMHFPKTTNRIRLRLASVKNPKAHEKCQILNGIFRCNDKNEIVCRDPYKDINYECAVDKQHINYCHGGKMVQFKGNNTNHVLKCECQNSSFGHRCQHKSKCVHCVGKKSGNILKGRSCRSGWTGITCNTRECIPGFCLNGECHIENNQRKCKCLSSFFSGKHCELDCVKLCNNETYLIKSDLIQCDCGIILAEKLNKSRF</sequence>
<name>A0A0C2J532_THEKT</name>
<evidence type="ECO:0000313" key="3">
    <source>
        <dbReference type="EMBL" id="KII64198.1"/>
    </source>
</evidence>
<dbReference type="Gene3D" id="2.10.25.10">
    <property type="entry name" value="Laminin"/>
    <property type="match status" value="1"/>
</dbReference>
<evidence type="ECO:0000313" key="4">
    <source>
        <dbReference type="Proteomes" id="UP000031668"/>
    </source>
</evidence>
<dbReference type="PROSITE" id="PS50026">
    <property type="entry name" value="EGF_3"/>
    <property type="match status" value="1"/>
</dbReference>
<dbReference type="AlphaFoldDB" id="A0A0C2J532"/>
<keyword evidence="1" id="KW-1015">Disulfide bond</keyword>
<protein>
    <submittedName>
        <fullName evidence="3">Teneurin-3</fullName>
    </submittedName>
</protein>
<comment type="caution">
    <text evidence="1">Lacks conserved residue(s) required for the propagation of feature annotation.</text>
</comment>